<dbReference type="InterPro" id="IPR011037">
    <property type="entry name" value="Pyrv_Knase-like_insert_dom_sf"/>
</dbReference>
<evidence type="ECO:0000259" key="1">
    <source>
        <dbReference type="PROSITE" id="PS51340"/>
    </source>
</evidence>
<reference evidence="2" key="1">
    <citation type="journal article" date="2023" name="Int. J. Syst. Evol. Microbiol.">
        <title>&lt;i&gt;Holtiella tumoricola&lt;/i&gt; gen. nov. sp. nov., isolated from a human clinical sample.</title>
        <authorList>
            <person name="Allen-Vercoe E."/>
            <person name="Daigneault M.C."/>
            <person name="Vancuren S.J."/>
            <person name="Cochrane K."/>
            <person name="O'Neal L.L."/>
            <person name="Sankaranarayanan K."/>
            <person name="Lawson P.A."/>
        </authorList>
    </citation>
    <scope>NUCLEOTIDE SEQUENCE</scope>
    <source>
        <strain evidence="2">CC70A</strain>
    </source>
</reference>
<protein>
    <submittedName>
        <fullName evidence="2">MOSC domain-containing protein</fullName>
    </submittedName>
</protein>
<dbReference type="InterPro" id="IPR052716">
    <property type="entry name" value="MOSC_domain"/>
</dbReference>
<keyword evidence="3" id="KW-1185">Reference proteome</keyword>
<dbReference type="SUPFAM" id="SSF50800">
    <property type="entry name" value="PK beta-barrel domain-like"/>
    <property type="match status" value="1"/>
</dbReference>
<evidence type="ECO:0000313" key="2">
    <source>
        <dbReference type="EMBL" id="MDA3731839.1"/>
    </source>
</evidence>
<feature type="domain" description="MOSC" evidence="1">
    <location>
        <begin position="18"/>
        <end position="142"/>
    </location>
</feature>
<proteinExistence type="predicted"/>
<organism evidence="2 3">
    <name type="scientific">Holtiella tumoricola</name>
    <dbReference type="NCBI Taxonomy" id="3018743"/>
    <lineage>
        <taxon>Bacteria</taxon>
        <taxon>Bacillati</taxon>
        <taxon>Bacillota</taxon>
        <taxon>Clostridia</taxon>
        <taxon>Lachnospirales</taxon>
        <taxon>Cellulosilyticaceae</taxon>
        <taxon>Holtiella</taxon>
    </lineage>
</organism>
<dbReference type="GO" id="GO:0030151">
    <property type="term" value="F:molybdenum ion binding"/>
    <property type="evidence" value="ECO:0007669"/>
    <property type="project" value="InterPro"/>
</dbReference>
<dbReference type="Pfam" id="PF03473">
    <property type="entry name" value="MOSC"/>
    <property type="match status" value="1"/>
</dbReference>
<name>A0AA42J0U1_9FIRM</name>
<evidence type="ECO:0000313" key="3">
    <source>
        <dbReference type="Proteomes" id="UP001169242"/>
    </source>
</evidence>
<dbReference type="GO" id="GO:0003824">
    <property type="term" value="F:catalytic activity"/>
    <property type="evidence" value="ECO:0007669"/>
    <property type="project" value="InterPro"/>
</dbReference>
<dbReference type="InterPro" id="IPR005302">
    <property type="entry name" value="MoCF_Sase_C"/>
</dbReference>
<dbReference type="AlphaFoldDB" id="A0AA42J0U1"/>
<gene>
    <name evidence="2" type="ORF">PBV87_10150</name>
</gene>
<accession>A0AA42J0U1</accession>
<dbReference type="PANTHER" id="PTHR36930">
    <property type="entry name" value="METAL-SULFUR CLUSTER BIOSYNTHESIS PROTEINS YUAD-RELATED"/>
    <property type="match status" value="1"/>
</dbReference>
<dbReference type="EMBL" id="JAQIFT010000040">
    <property type="protein sequence ID" value="MDA3731839.1"/>
    <property type="molecule type" value="Genomic_DNA"/>
</dbReference>
<dbReference type="PANTHER" id="PTHR36930:SF1">
    <property type="entry name" value="MOSC DOMAIN-CONTAINING PROTEIN"/>
    <property type="match status" value="1"/>
</dbReference>
<dbReference type="Gene3D" id="2.40.33.20">
    <property type="entry name" value="PK beta-barrel domain-like"/>
    <property type="match status" value="1"/>
</dbReference>
<comment type="caution">
    <text evidence="2">The sequence shown here is derived from an EMBL/GenBank/DDBJ whole genome shotgun (WGS) entry which is preliminary data.</text>
</comment>
<sequence>MGKIMAICMSEKKGTQKQPVKSCELICEHGLKEDAHAGNWHRQVSLLAFEKIEDFKARGAQVKDGDFGENLVVAGIDLVNLPVGTLLRSGNILLQVTQIGKECHKHCQIYYKMGECIMPKQGIFARVLEGGILNEGDEIYVVEV</sequence>
<dbReference type="PROSITE" id="PS51340">
    <property type="entry name" value="MOSC"/>
    <property type="match status" value="1"/>
</dbReference>
<dbReference type="RefSeq" id="WP_053983632.1">
    <property type="nucleotide sequence ID" value="NZ_JAQIFT010000040.1"/>
</dbReference>
<dbReference type="GO" id="GO:0030170">
    <property type="term" value="F:pyridoxal phosphate binding"/>
    <property type="evidence" value="ECO:0007669"/>
    <property type="project" value="InterPro"/>
</dbReference>
<dbReference type="Proteomes" id="UP001169242">
    <property type="component" value="Unassembled WGS sequence"/>
</dbReference>